<dbReference type="SUPFAM" id="SSF63817">
    <property type="entry name" value="Sortase"/>
    <property type="match status" value="1"/>
</dbReference>
<evidence type="ECO:0000256" key="1">
    <source>
        <dbReference type="ARBA" id="ARBA00022801"/>
    </source>
</evidence>
<gene>
    <name evidence="2" type="ORF">DXT76_05660</name>
</gene>
<accession>A0A3D8VQX1</accession>
<sequence length="114" mass="12855">MEDQNISYQQDKIIDNFNKGREDTATSFNKTLERYTHVNNLLDKPPPSPQLTQFPQELQAIAILEIPTIQLGLPVFEGFTEEILSYGVGIMNNSLDLENNGNTALAAHRGFNYL</sequence>
<keyword evidence="1" id="KW-0378">Hydrolase</keyword>
<comment type="caution">
    <text evidence="2">The sequence shown here is derived from an EMBL/GenBank/DDBJ whole genome shotgun (WGS) entry which is preliminary data.</text>
</comment>
<evidence type="ECO:0000313" key="3">
    <source>
        <dbReference type="Proteomes" id="UP000257032"/>
    </source>
</evidence>
<name>A0A3D8VQX1_9BACI</name>
<dbReference type="Proteomes" id="UP000257032">
    <property type="component" value="Unassembled WGS sequence"/>
</dbReference>
<proteinExistence type="predicted"/>
<dbReference type="Gene3D" id="2.40.260.10">
    <property type="entry name" value="Sortase"/>
    <property type="match status" value="1"/>
</dbReference>
<dbReference type="AlphaFoldDB" id="A0A3D8VQX1"/>
<protein>
    <submittedName>
        <fullName evidence="2">Sortase</fullName>
    </submittedName>
</protein>
<dbReference type="GO" id="GO:0016787">
    <property type="term" value="F:hydrolase activity"/>
    <property type="evidence" value="ECO:0007669"/>
    <property type="project" value="UniProtKB-KW"/>
</dbReference>
<dbReference type="EMBL" id="QTLC01000026">
    <property type="protein sequence ID" value="RDY71806.1"/>
    <property type="molecule type" value="Genomic_DNA"/>
</dbReference>
<dbReference type="RefSeq" id="WP_115893609.1">
    <property type="nucleotide sequence ID" value="NZ_QTLC01000026.1"/>
</dbReference>
<dbReference type="InterPro" id="IPR023365">
    <property type="entry name" value="Sortase_dom-sf"/>
</dbReference>
<organism evidence="2 3">
    <name type="scientific">Halobacillus trueperi</name>
    <dbReference type="NCBI Taxonomy" id="156205"/>
    <lineage>
        <taxon>Bacteria</taxon>
        <taxon>Bacillati</taxon>
        <taxon>Bacillota</taxon>
        <taxon>Bacilli</taxon>
        <taxon>Bacillales</taxon>
        <taxon>Bacillaceae</taxon>
        <taxon>Halobacillus</taxon>
    </lineage>
</organism>
<evidence type="ECO:0000313" key="2">
    <source>
        <dbReference type="EMBL" id="RDY71806.1"/>
    </source>
</evidence>
<dbReference type="Pfam" id="PF04203">
    <property type="entry name" value="Sortase"/>
    <property type="match status" value="1"/>
</dbReference>
<dbReference type="InterPro" id="IPR005754">
    <property type="entry name" value="Sortase"/>
</dbReference>
<reference evidence="2 3" key="1">
    <citation type="submission" date="2018-08" db="EMBL/GenBank/DDBJ databases">
        <title>Genome sequence of strict halophilic Halobacillus trueperi SS1 isolated from Lunsu, a salty water body of North West Himalayas.</title>
        <authorList>
            <person name="Gupta S."/>
            <person name="Sharma P."/>
            <person name="Dev K."/>
            <person name="Baumler D."/>
            <person name="Sourirajan A."/>
        </authorList>
    </citation>
    <scope>NUCLEOTIDE SEQUENCE [LARGE SCALE GENOMIC DNA]</scope>
    <source>
        <strain evidence="2 3">SS1</strain>
    </source>
</reference>